<evidence type="ECO:0000259" key="1">
    <source>
        <dbReference type="PROSITE" id="PS51186"/>
    </source>
</evidence>
<accession>A0A845L4H8</accession>
<dbReference type="NCBIfam" id="TIGR03827">
    <property type="entry name" value="GNAT_ablB"/>
    <property type="match status" value="1"/>
</dbReference>
<protein>
    <submittedName>
        <fullName evidence="2">Putative beta-lysine N-acetyltransferase</fullName>
    </submittedName>
</protein>
<evidence type="ECO:0000313" key="2">
    <source>
        <dbReference type="EMBL" id="MZP31203.1"/>
    </source>
</evidence>
<dbReference type="Proteomes" id="UP000463470">
    <property type="component" value="Unassembled WGS sequence"/>
</dbReference>
<sequence length="285" mass="32557">MRACRTNDSRFLSESAPALSGFTIDQTNLRLVIDGYPRVSNPARLAEHWISLAREQGLEKIWLWTFDKDVAEFQASGFVEEGRIPEDSYAKPTVILAHYLRPERGRSEYIAEEDILLRHIQEAPVRPLSPLPEGLRVAHLSPVDSPAISRLMQAVFASYPTPVDDPRYIAGLMEKGCHFAGVFDGEELVSMAAAYPDKRWQRCEITDCATLDGYRGLSLTERLIGRLEPLMLHWMPFRFYTLARARSYGINRTFFKLGYRFCGRLINNCHIAGGYEDMNLWVRLP</sequence>
<keyword evidence="3" id="KW-1185">Reference proteome</keyword>
<comment type="caution">
    <text evidence="2">The sequence shown here is derived from an EMBL/GenBank/DDBJ whole genome shotgun (WGS) entry which is preliminary data.</text>
</comment>
<name>A0A845L4H8_9FIRM</name>
<organism evidence="2 3">
    <name type="scientific">Heliomicrobium undosum</name>
    <dbReference type="NCBI Taxonomy" id="121734"/>
    <lineage>
        <taxon>Bacteria</taxon>
        <taxon>Bacillati</taxon>
        <taxon>Bacillota</taxon>
        <taxon>Clostridia</taxon>
        <taxon>Eubacteriales</taxon>
        <taxon>Heliobacteriaceae</taxon>
        <taxon>Heliomicrobium</taxon>
    </lineage>
</organism>
<dbReference type="InterPro" id="IPR016181">
    <property type="entry name" value="Acyl_CoA_acyltransferase"/>
</dbReference>
<dbReference type="PROSITE" id="PS51186">
    <property type="entry name" value="GNAT"/>
    <property type="match status" value="1"/>
</dbReference>
<reference evidence="2 3" key="1">
    <citation type="submission" date="2020-01" db="EMBL/GenBank/DDBJ databases">
        <title>Whole-genome sequence of Heliobacterium undosum DSM 13378.</title>
        <authorList>
            <person name="Kyndt J.A."/>
            <person name="Meyer T.E."/>
        </authorList>
    </citation>
    <scope>NUCLEOTIDE SEQUENCE [LARGE SCALE GENOMIC DNA]</scope>
    <source>
        <strain evidence="2 3">DSM 13378</strain>
    </source>
</reference>
<dbReference type="InterPro" id="IPR000182">
    <property type="entry name" value="GNAT_dom"/>
</dbReference>
<dbReference type="GO" id="GO:0008080">
    <property type="term" value="F:N-acetyltransferase activity"/>
    <property type="evidence" value="ECO:0007669"/>
    <property type="project" value="InterPro"/>
</dbReference>
<dbReference type="EMBL" id="WXEY01000028">
    <property type="protein sequence ID" value="MZP31203.1"/>
    <property type="molecule type" value="Genomic_DNA"/>
</dbReference>
<keyword evidence="2" id="KW-0808">Transferase</keyword>
<proteinExistence type="predicted"/>
<dbReference type="InterPro" id="IPR022525">
    <property type="entry name" value="GNAT_AblB"/>
</dbReference>
<dbReference type="AlphaFoldDB" id="A0A845L4H8"/>
<gene>
    <name evidence="2" type="primary">ablB</name>
    <name evidence="2" type="ORF">GTO91_15960</name>
</gene>
<dbReference type="SUPFAM" id="SSF55729">
    <property type="entry name" value="Acyl-CoA N-acyltransferases (Nat)"/>
    <property type="match status" value="1"/>
</dbReference>
<dbReference type="Gene3D" id="3.40.630.30">
    <property type="match status" value="1"/>
</dbReference>
<feature type="domain" description="N-acetyltransferase" evidence="1">
    <location>
        <begin position="135"/>
        <end position="285"/>
    </location>
</feature>
<evidence type="ECO:0000313" key="3">
    <source>
        <dbReference type="Proteomes" id="UP000463470"/>
    </source>
</evidence>
<dbReference type="RefSeq" id="WP_161259723.1">
    <property type="nucleotide sequence ID" value="NZ_WXEY01000028.1"/>
</dbReference>
<dbReference type="OrthoDB" id="9790652at2"/>